<organism evidence="2 3">
    <name type="scientific">Marasmiellus scandens</name>
    <dbReference type="NCBI Taxonomy" id="2682957"/>
    <lineage>
        <taxon>Eukaryota</taxon>
        <taxon>Fungi</taxon>
        <taxon>Dikarya</taxon>
        <taxon>Basidiomycota</taxon>
        <taxon>Agaricomycotina</taxon>
        <taxon>Agaricomycetes</taxon>
        <taxon>Agaricomycetidae</taxon>
        <taxon>Agaricales</taxon>
        <taxon>Marasmiineae</taxon>
        <taxon>Omphalotaceae</taxon>
        <taxon>Marasmiellus</taxon>
    </lineage>
</organism>
<sequence>MVSPKILYLGATGYAGGCALTKLFLDRKSDEEVTVLVRSAEKAEKFKKYGVLPVVGSLEDAQLVEKLASESDIVINIADSWDVNWANNILCGLRKRYETTGIKPVFIHTSGTGVLVDDARGRVLSNIIYDDTDIERMASISPDAPHRGVDLAIINADEEGCCLSYIIIPSIIWGEPRTELVKDGIQNAHSIPIPLAASVMLDIGQSAVTGDGIPRLNHVEVNELADLYVALYDAVRVDSDGTRIGHGKNGYYFAENGECSWMQIGVAMGRALQSLDPSKPATVRSYTPEEESRYPLAHHWGTNQRCIGNHSRSLGWDPKLTTENFLDTVPSDIERWVKDGKPLAYAVAQMDNLDKK</sequence>
<dbReference type="InterPro" id="IPR016040">
    <property type="entry name" value="NAD(P)-bd_dom"/>
</dbReference>
<reference evidence="2 3" key="1">
    <citation type="submission" date="2024-01" db="EMBL/GenBank/DDBJ databases">
        <title>A draft genome for the cacao thread blight pathogen Marasmiellus scandens.</title>
        <authorList>
            <person name="Baruah I.K."/>
            <person name="Leung J."/>
            <person name="Bukari Y."/>
            <person name="Amoako-Attah I."/>
            <person name="Meinhardt L.W."/>
            <person name="Bailey B.A."/>
            <person name="Cohen S.P."/>
        </authorList>
    </citation>
    <scope>NUCLEOTIDE SEQUENCE [LARGE SCALE GENOMIC DNA]</scope>
    <source>
        <strain evidence="2 3">GH-19</strain>
    </source>
</reference>
<dbReference type="InterPro" id="IPR036291">
    <property type="entry name" value="NAD(P)-bd_dom_sf"/>
</dbReference>
<keyword evidence="3" id="KW-1185">Reference proteome</keyword>
<name>A0ABR1JHL2_9AGAR</name>
<proteinExistence type="predicted"/>
<evidence type="ECO:0000259" key="1">
    <source>
        <dbReference type="Pfam" id="PF13460"/>
    </source>
</evidence>
<dbReference type="PANTHER" id="PTHR48079">
    <property type="entry name" value="PROTEIN YEEZ"/>
    <property type="match status" value="1"/>
</dbReference>
<dbReference type="PANTHER" id="PTHR48079:SF6">
    <property type="entry name" value="NAD(P)-BINDING DOMAIN-CONTAINING PROTEIN-RELATED"/>
    <property type="match status" value="1"/>
</dbReference>
<feature type="domain" description="NAD(P)-binding" evidence="1">
    <location>
        <begin position="10"/>
        <end position="103"/>
    </location>
</feature>
<evidence type="ECO:0000313" key="3">
    <source>
        <dbReference type="Proteomes" id="UP001498398"/>
    </source>
</evidence>
<gene>
    <name evidence="2" type="ORF">VKT23_009259</name>
</gene>
<dbReference type="Gene3D" id="3.40.50.720">
    <property type="entry name" value="NAD(P)-binding Rossmann-like Domain"/>
    <property type="match status" value="1"/>
</dbReference>
<comment type="caution">
    <text evidence="2">The sequence shown here is derived from an EMBL/GenBank/DDBJ whole genome shotgun (WGS) entry which is preliminary data.</text>
</comment>
<dbReference type="EMBL" id="JBANRG010000015">
    <property type="protein sequence ID" value="KAK7460538.1"/>
    <property type="molecule type" value="Genomic_DNA"/>
</dbReference>
<evidence type="ECO:0000313" key="2">
    <source>
        <dbReference type="EMBL" id="KAK7460538.1"/>
    </source>
</evidence>
<accession>A0ABR1JHL2</accession>
<protein>
    <recommendedName>
        <fullName evidence="1">NAD(P)-binding domain-containing protein</fullName>
    </recommendedName>
</protein>
<dbReference type="Proteomes" id="UP001498398">
    <property type="component" value="Unassembled WGS sequence"/>
</dbReference>
<dbReference type="InterPro" id="IPR051783">
    <property type="entry name" value="NAD(P)-dependent_oxidoreduct"/>
</dbReference>
<dbReference type="SUPFAM" id="SSF51735">
    <property type="entry name" value="NAD(P)-binding Rossmann-fold domains"/>
    <property type="match status" value="1"/>
</dbReference>
<dbReference type="Pfam" id="PF13460">
    <property type="entry name" value="NAD_binding_10"/>
    <property type="match status" value="1"/>
</dbReference>